<dbReference type="Proteomes" id="UP001162060">
    <property type="component" value="Unassembled WGS sequence"/>
</dbReference>
<evidence type="ECO:0008006" key="3">
    <source>
        <dbReference type="Google" id="ProtNLM"/>
    </source>
</evidence>
<name>A0AAV1UT39_9STRA</name>
<sequence>MPQPSHNTARSARRHWDLVLKSSHDDEVLVDDNGLVNIALTKTGQTKKQELDLGTEPHC</sequence>
<dbReference type="EMBL" id="CAKLBY020000228">
    <property type="protein sequence ID" value="CAK7937939.1"/>
    <property type="molecule type" value="Genomic_DNA"/>
</dbReference>
<protein>
    <recommendedName>
        <fullName evidence="3">Transposase</fullName>
    </recommendedName>
</protein>
<organism evidence="1 2">
    <name type="scientific">Peronospora matthiolae</name>
    <dbReference type="NCBI Taxonomy" id="2874970"/>
    <lineage>
        <taxon>Eukaryota</taxon>
        <taxon>Sar</taxon>
        <taxon>Stramenopiles</taxon>
        <taxon>Oomycota</taxon>
        <taxon>Peronosporomycetes</taxon>
        <taxon>Peronosporales</taxon>
        <taxon>Peronosporaceae</taxon>
        <taxon>Peronospora</taxon>
    </lineage>
</organism>
<gene>
    <name evidence="1" type="ORF">PM001_LOCUS23089</name>
</gene>
<evidence type="ECO:0000313" key="1">
    <source>
        <dbReference type="EMBL" id="CAK7937939.1"/>
    </source>
</evidence>
<accession>A0AAV1UT39</accession>
<evidence type="ECO:0000313" key="2">
    <source>
        <dbReference type="Proteomes" id="UP001162060"/>
    </source>
</evidence>
<comment type="caution">
    <text evidence="1">The sequence shown here is derived from an EMBL/GenBank/DDBJ whole genome shotgun (WGS) entry which is preliminary data.</text>
</comment>
<reference evidence="1" key="1">
    <citation type="submission" date="2024-01" db="EMBL/GenBank/DDBJ databases">
        <authorList>
            <person name="Webb A."/>
        </authorList>
    </citation>
    <scope>NUCLEOTIDE SEQUENCE</scope>
    <source>
        <strain evidence="1">Pm1</strain>
    </source>
</reference>
<dbReference type="AlphaFoldDB" id="A0AAV1UT39"/>
<proteinExistence type="predicted"/>